<protein>
    <submittedName>
        <fullName evidence="2">Uncharacterized protein</fullName>
    </submittedName>
</protein>
<dbReference type="EMBL" id="BEXA01000005">
    <property type="protein sequence ID" value="GAY73963.1"/>
    <property type="molecule type" value="Genomic_DNA"/>
</dbReference>
<proteinExistence type="predicted"/>
<keyword evidence="3" id="KW-1185">Reference proteome</keyword>
<comment type="caution">
    <text evidence="2">The sequence shown here is derived from an EMBL/GenBank/DDBJ whole genome shotgun (WGS) entry which is preliminary data.</text>
</comment>
<keyword evidence="1" id="KW-1133">Transmembrane helix</keyword>
<dbReference type="Proteomes" id="UP000286974">
    <property type="component" value="Unassembled WGS sequence"/>
</dbReference>
<keyword evidence="1" id="KW-0472">Membrane</keyword>
<evidence type="ECO:0000256" key="1">
    <source>
        <dbReference type="SAM" id="Phobius"/>
    </source>
</evidence>
<organism evidence="2 3">
    <name type="scientific">Lentilactobacillus kosonis</name>
    <dbReference type="NCBI Taxonomy" id="2810561"/>
    <lineage>
        <taxon>Bacteria</taxon>
        <taxon>Bacillati</taxon>
        <taxon>Bacillota</taxon>
        <taxon>Bacilli</taxon>
        <taxon>Lactobacillales</taxon>
        <taxon>Lactobacillaceae</taxon>
        <taxon>Lentilactobacillus</taxon>
    </lineage>
</organism>
<accession>A0A401FNP2</accession>
<name>A0A401FNP2_9LACO</name>
<sequence>MIYVSVIILIILLYIVLIGLATYIQLKRHKIRNDNSKKQPFVFSDNHRIDLESATTFKAVFWENFKSHLKSPLSLFR</sequence>
<keyword evidence="1" id="KW-0812">Transmembrane</keyword>
<evidence type="ECO:0000313" key="2">
    <source>
        <dbReference type="EMBL" id="GAY73963.1"/>
    </source>
</evidence>
<dbReference type="AlphaFoldDB" id="A0A401FNP2"/>
<evidence type="ECO:0000313" key="3">
    <source>
        <dbReference type="Proteomes" id="UP000286974"/>
    </source>
</evidence>
<feature type="transmembrane region" description="Helical" evidence="1">
    <location>
        <begin position="6"/>
        <end position="26"/>
    </location>
</feature>
<gene>
    <name evidence="2" type="ORF">NBRC111893_2109</name>
</gene>
<reference evidence="2 3" key="1">
    <citation type="submission" date="2017-11" db="EMBL/GenBank/DDBJ databases">
        <title>Draft Genome Sequence of Lactobacillus curieae NBRC 111893 isolated from Koso, a Japanese sugar-Vegetable Fermented Beverage.</title>
        <authorList>
            <person name="Chiou T.Y."/>
            <person name="Oshima K."/>
            <person name="Suda W."/>
            <person name="Hattori M."/>
            <person name="Takahashi T."/>
        </authorList>
    </citation>
    <scope>NUCLEOTIDE SEQUENCE [LARGE SCALE GENOMIC DNA]</scope>
    <source>
        <strain evidence="2 3">NBRC111893</strain>
    </source>
</reference>